<comment type="subcellular location">
    <subcellularLocation>
        <location evidence="4">Cytoplasm</location>
    </subcellularLocation>
</comment>
<protein>
    <recommendedName>
        <fullName evidence="4">Flagellar assembly factor FliW</fullName>
    </recommendedName>
</protein>
<keyword evidence="1 4" id="KW-0963">Cytoplasm</keyword>
<keyword evidence="4" id="KW-0143">Chaperone</keyword>
<evidence type="ECO:0000256" key="1">
    <source>
        <dbReference type="ARBA" id="ARBA00022490"/>
    </source>
</evidence>
<dbReference type="PANTHER" id="PTHR39190:SF1">
    <property type="entry name" value="FLAGELLAR ASSEMBLY FACTOR FLIW"/>
    <property type="match status" value="1"/>
</dbReference>
<dbReference type="RefSeq" id="WP_235119564.1">
    <property type="nucleotide sequence ID" value="NZ_CP090978.1"/>
</dbReference>
<gene>
    <name evidence="4" type="primary">fliW</name>
    <name evidence="5" type="ORF">L0M14_27450</name>
</gene>
<keyword evidence="6" id="KW-1185">Reference proteome</keyword>
<dbReference type="HAMAP" id="MF_01185">
    <property type="entry name" value="FliW"/>
    <property type="match status" value="1"/>
</dbReference>
<comment type="function">
    <text evidence="4">Acts as an anti-CsrA protein, binds CsrA and prevents it from repressing translation of its target genes, one of which is flagellin. Binds to flagellin and participates in the assembly of the flagellum.</text>
</comment>
<comment type="similarity">
    <text evidence="4">Belongs to the FliW family.</text>
</comment>
<name>A0ABY3SJB7_9BACL</name>
<dbReference type="Gene3D" id="2.30.290.10">
    <property type="entry name" value="BH3618-like"/>
    <property type="match status" value="1"/>
</dbReference>
<proteinExistence type="inferred from homology"/>
<keyword evidence="2 4" id="KW-1005">Bacterial flagellum biogenesis</keyword>
<dbReference type="Proteomes" id="UP001649230">
    <property type="component" value="Chromosome"/>
</dbReference>
<keyword evidence="5" id="KW-0969">Cilium</keyword>
<dbReference type="SUPFAM" id="SSF141457">
    <property type="entry name" value="BH3618-like"/>
    <property type="match status" value="1"/>
</dbReference>
<organism evidence="5 6">
    <name type="scientific">Paenibacillus hexagrammi</name>
    <dbReference type="NCBI Taxonomy" id="2908839"/>
    <lineage>
        <taxon>Bacteria</taxon>
        <taxon>Bacillati</taxon>
        <taxon>Bacillota</taxon>
        <taxon>Bacilli</taxon>
        <taxon>Bacillales</taxon>
        <taxon>Paenibacillaceae</taxon>
        <taxon>Paenibacillus</taxon>
    </lineage>
</organism>
<dbReference type="Pfam" id="PF02623">
    <property type="entry name" value="FliW"/>
    <property type="match status" value="1"/>
</dbReference>
<evidence type="ECO:0000256" key="2">
    <source>
        <dbReference type="ARBA" id="ARBA00022795"/>
    </source>
</evidence>
<comment type="subunit">
    <text evidence="4">Interacts with translational regulator CsrA and flagellin(s).</text>
</comment>
<dbReference type="InterPro" id="IPR024046">
    <property type="entry name" value="Flagellar_assmbl_FliW_dom_sf"/>
</dbReference>
<sequence>MKVDTFHFGEIEVLQEEIVTFSGGIPGFEQLTSFAILRFEEHAPFYYLQSLQETMISFVITNPFGVYPDYEFHLPISEQEELEISEEAQLAVWSIVTIRDSAETATMNLLAPIVVNVERRLGKQIVLHNSHYKTKHPIFRENFEMPSGPSEALKGVE</sequence>
<evidence type="ECO:0000313" key="6">
    <source>
        <dbReference type="Proteomes" id="UP001649230"/>
    </source>
</evidence>
<evidence type="ECO:0000256" key="3">
    <source>
        <dbReference type="ARBA" id="ARBA00022845"/>
    </source>
</evidence>
<dbReference type="PANTHER" id="PTHR39190">
    <property type="entry name" value="FLAGELLAR ASSEMBLY FACTOR FLIW"/>
    <property type="match status" value="1"/>
</dbReference>
<dbReference type="EMBL" id="CP090978">
    <property type="protein sequence ID" value="UJF33226.1"/>
    <property type="molecule type" value="Genomic_DNA"/>
</dbReference>
<evidence type="ECO:0000313" key="5">
    <source>
        <dbReference type="EMBL" id="UJF33226.1"/>
    </source>
</evidence>
<dbReference type="NCBIfam" id="NF009793">
    <property type="entry name" value="PRK13285.1-1"/>
    <property type="match status" value="1"/>
</dbReference>
<dbReference type="InterPro" id="IPR003775">
    <property type="entry name" value="Flagellar_assembly_factor_FliW"/>
</dbReference>
<reference evidence="5 6" key="1">
    <citation type="journal article" date="2024" name="Int. J. Syst. Evol. Microbiol.">
        <title>Paenibacillus hexagrammi sp. nov., a novel bacterium isolated from the gut content of Hexagrammos agrammus.</title>
        <authorList>
            <person name="Jung H.K."/>
            <person name="Kim D.G."/>
            <person name="Zin H."/>
            <person name="Park J."/>
            <person name="Jung H."/>
            <person name="Kim Y.O."/>
            <person name="Kong H.J."/>
            <person name="Kim J.W."/>
            <person name="Kim Y.S."/>
        </authorList>
    </citation>
    <scope>NUCLEOTIDE SEQUENCE [LARGE SCALE GENOMIC DNA]</scope>
    <source>
        <strain evidence="5 6">YPD9-1</strain>
    </source>
</reference>
<evidence type="ECO:0000256" key="4">
    <source>
        <dbReference type="HAMAP-Rule" id="MF_01185"/>
    </source>
</evidence>
<keyword evidence="3 4" id="KW-0810">Translation regulation</keyword>
<keyword evidence="5" id="KW-0282">Flagellum</keyword>
<accession>A0ABY3SJB7</accession>
<keyword evidence="5" id="KW-0966">Cell projection</keyword>